<accession>A0A0F9M0X2</accession>
<keyword evidence="4" id="KW-0547">Nucleotide-binding</keyword>
<keyword evidence="3" id="KW-0808">Transferase</keyword>
<evidence type="ECO:0000256" key="4">
    <source>
        <dbReference type="ARBA" id="ARBA00022741"/>
    </source>
</evidence>
<evidence type="ECO:0000256" key="1">
    <source>
        <dbReference type="ARBA" id="ARBA00022630"/>
    </source>
</evidence>
<dbReference type="GO" id="GO:0000166">
    <property type="term" value="F:nucleotide binding"/>
    <property type="evidence" value="ECO:0007669"/>
    <property type="project" value="UniProtKB-KW"/>
</dbReference>
<keyword evidence="2" id="KW-0288">FMN</keyword>
<sequence length="147" mass="15742">MALMGAEWLQTGRNIPAGGTIHHVRYETGTRSSKEHLRDLNSVLTTLLGRTPFKGSLNLRADSPVTFDAPAEFPVADRVWLLVPVVVNGAAVGVAARKPPPVATPFIEVFACDQIAPQLDLKDGDLVGLQILSGEHLGLDDHARSTT</sequence>
<dbReference type="GO" id="GO:0009231">
    <property type="term" value="P:riboflavin biosynthetic process"/>
    <property type="evidence" value="ECO:0007669"/>
    <property type="project" value="InterPro"/>
</dbReference>
<name>A0A0F9M0X2_9ZZZZ</name>
<organism evidence="5">
    <name type="scientific">marine sediment metagenome</name>
    <dbReference type="NCBI Taxonomy" id="412755"/>
    <lineage>
        <taxon>unclassified sequences</taxon>
        <taxon>metagenomes</taxon>
        <taxon>ecological metagenomes</taxon>
    </lineage>
</organism>
<dbReference type="InterPro" id="IPR023465">
    <property type="entry name" value="Riboflavin_kinase_dom_sf"/>
</dbReference>
<comment type="caution">
    <text evidence="5">The sequence shown here is derived from an EMBL/GenBank/DDBJ whole genome shotgun (WGS) entry which is preliminary data.</text>
</comment>
<reference evidence="5" key="1">
    <citation type="journal article" date="2015" name="Nature">
        <title>Complex archaea that bridge the gap between prokaryotes and eukaryotes.</title>
        <authorList>
            <person name="Spang A."/>
            <person name="Saw J.H."/>
            <person name="Jorgensen S.L."/>
            <person name="Zaremba-Niedzwiedzka K."/>
            <person name="Martijn J."/>
            <person name="Lind A.E."/>
            <person name="van Eijk R."/>
            <person name="Schleper C."/>
            <person name="Guy L."/>
            <person name="Ettema T.J."/>
        </authorList>
    </citation>
    <scope>NUCLEOTIDE SEQUENCE</scope>
</reference>
<evidence type="ECO:0000256" key="2">
    <source>
        <dbReference type="ARBA" id="ARBA00022643"/>
    </source>
</evidence>
<gene>
    <name evidence="5" type="ORF">LCGC14_1441980</name>
</gene>
<proteinExistence type="predicted"/>
<evidence type="ECO:0000313" key="5">
    <source>
        <dbReference type="EMBL" id="KKM70310.1"/>
    </source>
</evidence>
<evidence type="ECO:0000256" key="3">
    <source>
        <dbReference type="ARBA" id="ARBA00022679"/>
    </source>
</evidence>
<dbReference type="GO" id="GO:0008531">
    <property type="term" value="F:riboflavin kinase activity"/>
    <property type="evidence" value="ECO:0007669"/>
    <property type="project" value="InterPro"/>
</dbReference>
<keyword evidence="1" id="KW-0285">Flavoprotein</keyword>
<protein>
    <submittedName>
        <fullName evidence="5">Uncharacterized protein</fullName>
    </submittedName>
</protein>
<dbReference type="EMBL" id="LAZR01009841">
    <property type="protein sequence ID" value="KKM70310.1"/>
    <property type="molecule type" value="Genomic_DNA"/>
</dbReference>
<dbReference type="AlphaFoldDB" id="A0A0F9M0X2"/>
<dbReference type="SUPFAM" id="SSF82114">
    <property type="entry name" value="Riboflavin kinase-like"/>
    <property type="match status" value="1"/>
</dbReference>